<evidence type="ECO:0000313" key="4">
    <source>
        <dbReference type="Proteomes" id="UP000295710"/>
    </source>
</evidence>
<dbReference type="PANTHER" id="PTHR43861:SF3">
    <property type="entry name" value="PUTATIVE (AFU_ORTHOLOGUE AFUA_2G14390)-RELATED"/>
    <property type="match status" value="1"/>
</dbReference>
<proteinExistence type="predicted"/>
<dbReference type="SUPFAM" id="SSF53335">
    <property type="entry name" value="S-adenosyl-L-methionine-dependent methyltransferases"/>
    <property type="match status" value="1"/>
</dbReference>
<dbReference type="GO" id="GO:0008168">
    <property type="term" value="F:methyltransferase activity"/>
    <property type="evidence" value="ECO:0007669"/>
    <property type="project" value="UniProtKB-KW"/>
</dbReference>
<dbReference type="GO" id="GO:0032259">
    <property type="term" value="P:methylation"/>
    <property type="evidence" value="ECO:0007669"/>
    <property type="project" value="UniProtKB-KW"/>
</dbReference>
<dbReference type="CDD" id="cd02440">
    <property type="entry name" value="AdoMet_MTases"/>
    <property type="match status" value="1"/>
</dbReference>
<keyword evidence="3" id="KW-0489">Methyltransferase</keyword>
<reference evidence="3 4" key="1">
    <citation type="journal article" date="2016" name="Nat. Microbiol.">
        <title>The Mouse Intestinal Bacterial Collection (miBC) provides host-specific insight into cultured diversity and functional potential of the gut microbiota.</title>
        <authorList>
            <person name="Lagkouvardos I."/>
            <person name="Pukall R."/>
            <person name="Abt B."/>
            <person name="Foesel B.U."/>
            <person name="Meier-Kolthoff J.P."/>
            <person name="Kumar N."/>
            <person name="Bresciani A."/>
            <person name="Martinez I."/>
            <person name="Just S."/>
            <person name="Ziegler C."/>
            <person name="Brugiroux S."/>
            <person name="Garzetti D."/>
            <person name="Wenning M."/>
            <person name="Bui T.P."/>
            <person name="Wang J."/>
            <person name="Hugenholtz F."/>
            <person name="Plugge C.M."/>
            <person name="Peterson D.A."/>
            <person name="Hornef M.W."/>
            <person name="Baines J.F."/>
            <person name="Smidt H."/>
            <person name="Walter J."/>
            <person name="Kristiansen K."/>
            <person name="Nielsen H.B."/>
            <person name="Haller D."/>
            <person name="Overmann J."/>
            <person name="Stecher B."/>
            <person name="Clavel T."/>
        </authorList>
    </citation>
    <scope>NUCLEOTIDE SEQUENCE [LARGE SCALE GENOMIC DNA]</scope>
    <source>
        <strain evidence="3 4">DSM 28560</strain>
    </source>
</reference>
<keyword evidence="1 3" id="KW-0808">Transferase</keyword>
<organism evidence="3 4">
    <name type="scientific">Extibacter muris</name>
    <dbReference type="NCBI Taxonomy" id="1796622"/>
    <lineage>
        <taxon>Bacteria</taxon>
        <taxon>Bacillati</taxon>
        <taxon>Bacillota</taxon>
        <taxon>Clostridia</taxon>
        <taxon>Lachnospirales</taxon>
        <taxon>Lachnospiraceae</taxon>
        <taxon>Extibacter</taxon>
    </lineage>
</organism>
<dbReference type="InterPro" id="IPR029063">
    <property type="entry name" value="SAM-dependent_MTases_sf"/>
</dbReference>
<dbReference type="Gene3D" id="2.20.25.110">
    <property type="entry name" value="S-adenosyl-L-methionine-dependent methyltransferases"/>
    <property type="match status" value="1"/>
</dbReference>
<protein>
    <submittedName>
        <fullName evidence="3">Class I SAM-dependent methyltransferase</fullName>
    </submittedName>
</protein>
<dbReference type="Gene3D" id="3.40.50.150">
    <property type="entry name" value="Vaccinia Virus protein VP39"/>
    <property type="match status" value="1"/>
</dbReference>
<dbReference type="RefSeq" id="WP_132273983.1">
    <property type="nucleotide sequence ID" value="NZ_JAOBST010000008.1"/>
</dbReference>
<dbReference type="Pfam" id="PF13649">
    <property type="entry name" value="Methyltransf_25"/>
    <property type="match status" value="1"/>
</dbReference>
<dbReference type="PANTHER" id="PTHR43861">
    <property type="entry name" value="TRANS-ACONITATE 2-METHYLTRANSFERASE-RELATED"/>
    <property type="match status" value="1"/>
</dbReference>
<evidence type="ECO:0000259" key="2">
    <source>
        <dbReference type="Pfam" id="PF13649"/>
    </source>
</evidence>
<dbReference type="InterPro" id="IPR041698">
    <property type="entry name" value="Methyltransf_25"/>
</dbReference>
<keyword evidence="4" id="KW-1185">Reference proteome</keyword>
<gene>
    <name evidence="3" type="ORF">E1963_00710</name>
</gene>
<dbReference type="AlphaFoldDB" id="A0A4R4FKZ1"/>
<comment type="caution">
    <text evidence="3">The sequence shown here is derived from an EMBL/GenBank/DDBJ whole genome shotgun (WGS) entry which is preliminary data.</text>
</comment>
<sequence>MYDGISKRFELPTLYKETEAAFWDDDHISKQMLKAHLDPDFNGASRKLDFIEKSVSWIKQIMPSQSYPSLLDVGCGPGLYAERFTAGGYMVTGIDFSRRSIGYARRSAQKAGLNIQYICQDYLTLDIGKPFDLSTMIYCDYGALSTDNRRVVLQNIYRHLKPGGKLLLDVFSMARYNSFQEQQTWELHKHGGFWREKEYVEVNKTCKYSDSVTLEQFIIVSSQEIVTYYLWNTYFTKETLAEEVRNVGFKICGIYGDVAGGPFSEESPTIAILLIK</sequence>
<dbReference type="Proteomes" id="UP000295710">
    <property type="component" value="Unassembled WGS sequence"/>
</dbReference>
<evidence type="ECO:0000313" key="3">
    <source>
        <dbReference type="EMBL" id="TDA23303.1"/>
    </source>
</evidence>
<feature type="domain" description="Methyltransferase" evidence="2">
    <location>
        <begin position="71"/>
        <end position="164"/>
    </location>
</feature>
<accession>A0A4R4FKZ1</accession>
<dbReference type="EMBL" id="SMMX01000001">
    <property type="protein sequence ID" value="TDA23303.1"/>
    <property type="molecule type" value="Genomic_DNA"/>
</dbReference>
<name>A0A4R4FKZ1_9FIRM</name>
<evidence type="ECO:0000256" key="1">
    <source>
        <dbReference type="ARBA" id="ARBA00022679"/>
    </source>
</evidence>